<organism evidence="2">
    <name type="scientific">Neodiprion lecontei</name>
    <name type="common">Redheaded pine sawfly</name>
    <dbReference type="NCBI Taxonomy" id="441921"/>
    <lineage>
        <taxon>Eukaryota</taxon>
        <taxon>Metazoa</taxon>
        <taxon>Ecdysozoa</taxon>
        <taxon>Arthropoda</taxon>
        <taxon>Hexapoda</taxon>
        <taxon>Insecta</taxon>
        <taxon>Pterygota</taxon>
        <taxon>Neoptera</taxon>
        <taxon>Endopterygota</taxon>
        <taxon>Hymenoptera</taxon>
        <taxon>Tenthredinoidea</taxon>
        <taxon>Diprionidae</taxon>
        <taxon>Diprioninae</taxon>
        <taxon>Neodiprion</taxon>
    </lineage>
</organism>
<proteinExistence type="predicted"/>
<protein>
    <submittedName>
        <fullName evidence="2">Uncharacterized protein LOC107220085</fullName>
    </submittedName>
</protein>
<dbReference type="GeneID" id="107220085"/>
<dbReference type="KEGG" id="nlo:107220085"/>
<dbReference type="AlphaFoldDB" id="A0A6J0BGR8"/>
<keyword evidence="1" id="KW-1185">Reference proteome</keyword>
<dbReference type="RefSeq" id="XP_015513999.1">
    <property type="nucleotide sequence ID" value="XM_015658513.2"/>
</dbReference>
<evidence type="ECO:0000313" key="2">
    <source>
        <dbReference type="RefSeq" id="XP_015513999.1"/>
    </source>
</evidence>
<gene>
    <name evidence="2" type="primary">LOC107220085</name>
</gene>
<sequence length="192" mass="21441">MSCCCAPEVKKTSTNRGKLEFAKVHSSGFEKERKTIHYADEVDGEKSACRKVRSDSSILSDFDDQHDSDEEIGDMVFVDGNEADLEECDDEDTLMERVWWLARPPYVPRQTPVVSARRIQVVKERLSSTIKGLPTIRAALKEQVARSLQSRRGSKSRDYIAVGKFPGNSRAACGTDEVTSIPVCARKLSDLL</sequence>
<reference evidence="2" key="1">
    <citation type="submission" date="2025-08" db="UniProtKB">
        <authorList>
            <consortium name="RefSeq"/>
        </authorList>
    </citation>
    <scope>IDENTIFICATION</scope>
    <source>
        <tissue evidence="2">Thorax and Abdomen</tissue>
    </source>
</reference>
<evidence type="ECO:0000313" key="1">
    <source>
        <dbReference type="Proteomes" id="UP000829291"/>
    </source>
</evidence>
<dbReference type="OrthoDB" id="7698003at2759"/>
<dbReference type="Proteomes" id="UP000829291">
    <property type="component" value="Chromosome 3"/>
</dbReference>
<accession>A0A6J0BGR8</accession>
<dbReference type="InParanoid" id="A0A6J0BGR8"/>
<name>A0A6J0BGR8_NEOLC</name>